<reference evidence="13" key="1">
    <citation type="submission" date="2019-06" db="EMBL/GenBank/DDBJ databases">
        <authorList>
            <consortium name="Wellcome Sanger Institute Data Sharing"/>
        </authorList>
    </citation>
    <scope>NUCLEOTIDE SEQUENCE [LARGE SCALE GENOMIC DNA]</scope>
</reference>
<dbReference type="GO" id="GO:0003341">
    <property type="term" value="P:cilium movement"/>
    <property type="evidence" value="ECO:0007669"/>
    <property type="project" value="TreeGrafter"/>
</dbReference>
<dbReference type="AlphaFoldDB" id="A0A673CK31"/>
<keyword evidence="10" id="KW-0539">Nucleus</keyword>
<sequence>CENTQQTKQSLHVLRWFNIIYRKFTSKGWGKSSHQLSLNVMHLYSYTSEMRPCMMLVLTKENAVEEWRAMMGPTDPDKAKVTSPNSLRAQLQSAIFLRLLILHINTQKTMISFLPISYSSCILYT</sequence>
<dbReference type="GO" id="GO:0005737">
    <property type="term" value="C:cytoplasm"/>
    <property type="evidence" value="ECO:0007669"/>
    <property type="project" value="UniProtKB-SubCell"/>
</dbReference>
<keyword evidence="8" id="KW-0963">Cytoplasm</keyword>
<protein>
    <recommendedName>
        <fullName evidence="7">Nucleoside diphosphate kinase B</fullName>
    </recommendedName>
</protein>
<evidence type="ECO:0000256" key="3">
    <source>
        <dbReference type="ARBA" id="ARBA00004466"/>
    </source>
</evidence>
<keyword evidence="11" id="KW-0131">Cell cycle</keyword>
<dbReference type="SUPFAM" id="SSF54919">
    <property type="entry name" value="Nucleoside diphosphate kinase, NDK"/>
    <property type="match status" value="1"/>
</dbReference>
<dbReference type="Proteomes" id="UP000472271">
    <property type="component" value="Chromosome 21"/>
</dbReference>
<feature type="domain" description="Nucleoside diphosphate kinase-like" evidence="12">
    <location>
        <begin position="50"/>
        <end position="92"/>
    </location>
</feature>
<comment type="similarity">
    <text evidence="6">Belongs to the NDK family.</text>
</comment>
<dbReference type="GO" id="GO:0005634">
    <property type="term" value="C:nucleus"/>
    <property type="evidence" value="ECO:0007669"/>
    <property type="project" value="UniProtKB-SubCell"/>
</dbReference>
<keyword evidence="9" id="KW-0479">Metal-binding</keyword>
<evidence type="ECO:0000256" key="2">
    <source>
        <dbReference type="ARBA" id="ARBA00004123"/>
    </source>
</evidence>
<dbReference type="InParanoid" id="A0A673CK31"/>
<evidence type="ECO:0000256" key="7">
    <source>
        <dbReference type="ARBA" id="ARBA00013499"/>
    </source>
</evidence>
<organism evidence="13 14">
    <name type="scientific">Sphaeramia orbicularis</name>
    <name type="common">orbiculate cardinalfish</name>
    <dbReference type="NCBI Taxonomy" id="375764"/>
    <lineage>
        <taxon>Eukaryota</taxon>
        <taxon>Metazoa</taxon>
        <taxon>Chordata</taxon>
        <taxon>Craniata</taxon>
        <taxon>Vertebrata</taxon>
        <taxon>Euteleostomi</taxon>
        <taxon>Actinopterygii</taxon>
        <taxon>Neopterygii</taxon>
        <taxon>Teleostei</taxon>
        <taxon>Neoteleostei</taxon>
        <taxon>Acanthomorphata</taxon>
        <taxon>Gobiaria</taxon>
        <taxon>Kurtiformes</taxon>
        <taxon>Apogonoidei</taxon>
        <taxon>Apogonidae</taxon>
        <taxon>Apogoninae</taxon>
        <taxon>Sphaeramia</taxon>
    </lineage>
</organism>
<dbReference type="GO" id="GO:0005929">
    <property type="term" value="C:cilium"/>
    <property type="evidence" value="ECO:0007669"/>
    <property type="project" value="TreeGrafter"/>
</dbReference>
<dbReference type="Gene3D" id="3.30.70.141">
    <property type="entry name" value="Nucleoside diphosphate kinase-like domain"/>
    <property type="match status" value="1"/>
</dbReference>
<dbReference type="PANTHER" id="PTHR46161">
    <property type="entry name" value="NUCLEOSIDE DIPHOSPHATE KINASE"/>
    <property type="match status" value="1"/>
</dbReference>
<dbReference type="GO" id="GO:0030027">
    <property type="term" value="C:lamellipodium"/>
    <property type="evidence" value="ECO:0007669"/>
    <property type="project" value="UniProtKB-SubCell"/>
</dbReference>
<dbReference type="Pfam" id="PF00334">
    <property type="entry name" value="NDK"/>
    <property type="match status" value="1"/>
</dbReference>
<dbReference type="PANTHER" id="PTHR46161:SF1">
    <property type="entry name" value="NUCLEOSIDE DIPHOSPHATE KINASE HOMOLOG 5"/>
    <property type="match status" value="1"/>
</dbReference>
<evidence type="ECO:0000313" key="14">
    <source>
        <dbReference type="Proteomes" id="UP000472271"/>
    </source>
</evidence>
<name>A0A673CK31_9TELE</name>
<evidence type="ECO:0000256" key="11">
    <source>
        <dbReference type="ARBA" id="ARBA00023306"/>
    </source>
</evidence>
<dbReference type="InterPro" id="IPR034907">
    <property type="entry name" value="NDK-like_dom"/>
</dbReference>
<dbReference type="GO" id="GO:0001726">
    <property type="term" value="C:ruffle"/>
    <property type="evidence" value="ECO:0007669"/>
    <property type="project" value="UniProtKB-SubCell"/>
</dbReference>
<evidence type="ECO:0000256" key="9">
    <source>
        <dbReference type="ARBA" id="ARBA00022723"/>
    </source>
</evidence>
<proteinExistence type="inferred from homology"/>
<evidence type="ECO:0000256" key="6">
    <source>
        <dbReference type="ARBA" id="ARBA00008142"/>
    </source>
</evidence>
<reference evidence="13" key="3">
    <citation type="submission" date="2025-09" db="UniProtKB">
        <authorList>
            <consortium name="Ensembl"/>
        </authorList>
    </citation>
    <scope>IDENTIFICATION</scope>
</reference>
<accession>A0A673CK31</accession>
<dbReference type="GO" id="GO:0046872">
    <property type="term" value="F:metal ion binding"/>
    <property type="evidence" value="ECO:0007669"/>
    <property type="project" value="UniProtKB-KW"/>
</dbReference>
<evidence type="ECO:0000256" key="5">
    <source>
        <dbReference type="ARBA" id="ARBA00004510"/>
    </source>
</evidence>
<dbReference type="GO" id="GO:1902176">
    <property type="term" value="P:negative regulation of oxidative stress-induced intrinsic apoptotic signaling pathway"/>
    <property type="evidence" value="ECO:0007669"/>
    <property type="project" value="TreeGrafter"/>
</dbReference>
<comment type="subcellular location">
    <subcellularLocation>
        <location evidence="5">Cell projection</location>
        <location evidence="5">Lamellipodium</location>
    </subcellularLocation>
    <subcellularLocation>
        <location evidence="3">Cell projection</location>
        <location evidence="3">Ruffle</location>
    </subcellularLocation>
    <subcellularLocation>
        <location evidence="4">Cytoplasm</location>
    </subcellularLocation>
    <subcellularLocation>
        <location evidence="2">Nucleus</location>
    </subcellularLocation>
</comment>
<keyword evidence="14" id="KW-1185">Reference proteome</keyword>
<evidence type="ECO:0000256" key="10">
    <source>
        <dbReference type="ARBA" id="ARBA00023242"/>
    </source>
</evidence>
<dbReference type="Ensembl" id="ENSSORT00005054900.1">
    <property type="protein sequence ID" value="ENSSORP00005053644.1"/>
    <property type="gene ID" value="ENSSORG00005024106.1"/>
</dbReference>
<evidence type="ECO:0000256" key="4">
    <source>
        <dbReference type="ARBA" id="ARBA00004496"/>
    </source>
</evidence>
<evidence type="ECO:0000256" key="1">
    <source>
        <dbReference type="ARBA" id="ARBA00003465"/>
    </source>
</evidence>
<evidence type="ECO:0000259" key="12">
    <source>
        <dbReference type="Pfam" id="PF00334"/>
    </source>
</evidence>
<evidence type="ECO:0000313" key="13">
    <source>
        <dbReference type="Ensembl" id="ENSSORP00005053644.1"/>
    </source>
</evidence>
<evidence type="ECO:0000256" key="8">
    <source>
        <dbReference type="ARBA" id="ARBA00022490"/>
    </source>
</evidence>
<comment type="function">
    <text evidence="1">Major role in the synthesis of nucleoside triphosphates other than ATP.</text>
</comment>
<reference evidence="13" key="2">
    <citation type="submission" date="2025-08" db="UniProtKB">
        <authorList>
            <consortium name="Ensembl"/>
        </authorList>
    </citation>
    <scope>IDENTIFICATION</scope>
</reference>
<dbReference type="InterPro" id="IPR036850">
    <property type="entry name" value="NDK-like_dom_sf"/>
</dbReference>